<dbReference type="InterPro" id="IPR038555">
    <property type="entry name" value="Zincin_1_sf"/>
</dbReference>
<protein>
    <submittedName>
        <fullName evidence="1">Uncharacterized protein</fullName>
    </submittedName>
</protein>
<dbReference type="InterPro" id="IPR010428">
    <property type="entry name" value="Zincin_1"/>
</dbReference>
<evidence type="ECO:0000313" key="1">
    <source>
        <dbReference type="EMBL" id="SPQ00859.1"/>
    </source>
</evidence>
<organism evidence="1 2">
    <name type="scientific">Candidatus Sulfobium mesophilum</name>
    <dbReference type="NCBI Taxonomy" id="2016548"/>
    <lineage>
        <taxon>Bacteria</taxon>
        <taxon>Pseudomonadati</taxon>
        <taxon>Nitrospirota</taxon>
        <taxon>Nitrospiria</taxon>
        <taxon>Nitrospirales</taxon>
        <taxon>Nitrospiraceae</taxon>
        <taxon>Candidatus Sulfobium</taxon>
    </lineage>
</organism>
<proteinExistence type="predicted"/>
<dbReference type="AlphaFoldDB" id="A0A2U3QHM9"/>
<dbReference type="Gene3D" id="3.30.2010.20">
    <property type="match status" value="1"/>
</dbReference>
<accession>A0A2U3QHM9</accession>
<gene>
    <name evidence="1" type="ORF">NBG4_350024</name>
</gene>
<dbReference type="OrthoDB" id="9806895at2"/>
<dbReference type="Proteomes" id="UP000245125">
    <property type="component" value="Unassembled WGS sequence"/>
</dbReference>
<reference evidence="2" key="1">
    <citation type="submission" date="2018-03" db="EMBL/GenBank/DDBJ databases">
        <authorList>
            <person name="Zecchin S."/>
        </authorList>
    </citation>
    <scope>NUCLEOTIDE SEQUENCE [LARGE SCALE GENOMIC DNA]</scope>
</reference>
<keyword evidence="2" id="KW-1185">Reference proteome</keyword>
<dbReference type="Pfam" id="PF06262">
    <property type="entry name" value="Zincin_1"/>
    <property type="match status" value="1"/>
</dbReference>
<sequence>MAHRTSRERFEELVDRAVETLPEEYTRYFGNITIIVEDYPGAEDTKRFGKGRGLLLGLFSGVPYPRKGGFFEIPYPLPDKITLFQKNIEAICSSEDELIEQIQKTLVHEVGLSERDLSKYE</sequence>
<name>A0A2U3QHM9_9BACT</name>
<evidence type="ECO:0000313" key="2">
    <source>
        <dbReference type="Proteomes" id="UP000245125"/>
    </source>
</evidence>
<dbReference type="CDD" id="cd12952">
    <property type="entry name" value="MMP_ACEL2062"/>
    <property type="match status" value="1"/>
</dbReference>
<dbReference type="EMBL" id="OUUY01000081">
    <property type="protein sequence ID" value="SPQ00859.1"/>
    <property type="molecule type" value="Genomic_DNA"/>
</dbReference>
<dbReference type="SUPFAM" id="SSF55486">
    <property type="entry name" value="Metalloproteases ('zincins'), catalytic domain"/>
    <property type="match status" value="1"/>
</dbReference>